<evidence type="ECO:0000313" key="3">
    <source>
        <dbReference type="EMBL" id="PFG57500.1"/>
    </source>
</evidence>
<proteinExistence type="predicted"/>
<dbReference type="Pfam" id="PF01243">
    <property type="entry name" value="PNPOx_N"/>
    <property type="match status" value="1"/>
</dbReference>
<dbReference type="GO" id="GO:0016627">
    <property type="term" value="F:oxidoreductase activity, acting on the CH-CH group of donors"/>
    <property type="evidence" value="ECO:0007669"/>
    <property type="project" value="TreeGrafter"/>
</dbReference>
<keyword evidence="1" id="KW-0560">Oxidoreductase</keyword>
<keyword evidence="4" id="KW-1185">Reference proteome</keyword>
<evidence type="ECO:0000259" key="2">
    <source>
        <dbReference type="Pfam" id="PF01243"/>
    </source>
</evidence>
<accession>A0A2A9G3W3</accession>
<evidence type="ECO:0000313" key="4">
    <source>
        <dbReference type="Proteomes" id="UP000243542"/>
    </source>
</evidence>
<dbReference type="AlphaFoldDB" id="A0A2A9G3W3"/>
<dbReference type="RefSeq" id="WP_211291787.1">
    <property type="nucleotide sequence ID" value="NZ_JBIAKZ010000006.1"/>
</dbReference>
<dbReference type="PANTHER" id="PTHR35176">
    <property type="entry name" value="HEME OXYGENASE HI_0854-RELATED"/>
    <property type="match status" value="1"/>
</dbReference>
<dbReference type="Proteomes" id="UP000243542">
    <property type="component" value="Unassembled WGS sequence"/>
</dbReference>
<protein>
    <submittedName>
        <fullName evidence="3">PPOX class probable F420-dependent enzyme</fullName>
    </submittedName>
</protein>
<dbReference type="Gene3D" id="2.30.110.10">
    <property type="entry name" value="Electron Transport, Fmn-binding Protein, Chain A"/>
    <property type="match status" value="1"/>
</dbReference>
<dbReference type="EMBL" id="PDJK01000001">
    <property type="protein sequence ID" value="PFG57500.1"/>
    <property type="molecule type" value="Genomic_DNA"/>
</dbReference>
<organism evidence="3 4">
    <name type="scientific">Amycolatopsis sulphurea</name>
    <dbReference type="NCBI Taxonomy" id="76022"/>
    <lineage>
        <taxon>Bacteria</taxon>
        <taxon>Bacillati</taxon>
        <taxon>Actinomycetota</taxon>
        <taxon>Actinomycetes</taxon>
        <taxon>Pseudonocardiales</taxon>
        <taxon>Pseudonocardiaceae</taxon>
        <taxon>Amycolatopsis</taxon>
    </lineage>
</organism>
<dbReference type="GO" id="GO:0070967">
    <property type="term" value="F:coenzyme F420 binding"/>
    <property type="evidence" value="ECO:0007669"/>
    <property type="project" value="TreeGrafter"/>
</dbReference>
<dbReference type="InterPro" id="IPR052019">
    <property type="entry name" value="F420H2_bilvrd_red/Heme_oxyg"/>
</dbReference>
<comment type="caution">
    <text evidence="3">The sequence shown here is derived from an EMBL/GenBank/DDBJ whole genome shotgun (WGS) entry which is preliminary data.</text>
</comment>
<dbReference type="NCBIfam" id="TIGR03668">
    <property type="entry name" value="Rv0121_F420"/>
    <property type="match status" value="1"/>
</dbReference>
<reference evidence="3 4" key="1">
    <citation type="submission" date="2017-10" db="EMBL/GenBank/DDBJ databases">
        <title>Sequencing the genomes of 1000 actinobacteria strains.</title>
        <authorList>
            <person name="Klenk H.-P."/>
        </authorList>
    </citation>
    <scope>NUCLEOTIDE SEQUENCE [LARGE SCALE GENOMIC DNA]</scope>
    <source>
        <strain evidence="3 4">DSM 46092</strain>
    </source>
</reference>
<feature type="domain" description="Pyridoxamine 5'-phosphate oxidase N-terminal" evidence="2">
    <location>
        <begin position="5"/>
        <end position="134"/>
    </location>
</feature>
<dbReference type="InterPro" id="IPR019967">
    <property type="entry name" value="F420-dep_enz_PPOX_Rv0121"/>
</dbReference>
<sequence length="137" mass="15158">MRLSPEEARTRLTAARVARLATAGAGGVPHLVPVTFAAREDTIVFAVDHKPKSSTALRRLANIAENPAVCFLADEYDEDWSRLWWARADGVARVVPDAERDPFVGWLVAKYPQYAEHPPEHAVVATEVRAWRGWAGS</sequence>
<dbReference type="PANTHER" id="PTHR35176:SF2">
    <property type="entry name" value="F420H(2)-DEPENDENT REDUCTASE RV1155"/>
    <property type="match status" value="1"/>
</dbReference>
<gene>
    <name evidence="3" type="ORF">ATK36_1088</name>
</gene>
<dbReference type="InterPro" id="IPR012349">
    <property type="entry name" value="Split_barrel_FMN-bd"/>
</dbReference>
<name>A0A2A9G3W3_9PSEU</name>
<evidence type="ECO:0000256" key="1">
    <source>
        <dbReference type="ARBA" id="ARBA00023002"/>
    </source>
</evidence>
<dbReference type="GO" id="GO:0005829">
    <property type="term" value="C:cytosol"/>
    <property type="evidence" value="ECO:0007669"/>
    <property type="project" value="TreeGrafter"/>
</dbReference>
<dbReference type="SUPFAM" id="SSF50475">
    <property type="entry name" value="FMN-binding split barrel"/>
    <property type="match status" value="1"/>
</dbReference>
<dbReference type="InterPro" id="IPR011576">
    <property type="entry name" value="Pyridox_Oxase_N"/>
</dbReference>